<dbReference type="EMBL" id="CAUYUJ010011799">
    <property type="protein sequence ID" value="CAK0832628.1"/>
    <property type="molecule type" value="Genomic_DNA"/>
</dbReference>
<feature type="non-terminal residue" evidence="2">
    <location>
        <position position="101"/>
    </location>
</feature>
<evidence type="ECO:0000256" key="1">
    <source>
        <dbReference type="SAM" id="MobiDB-lite"/>
    </source>
</evidence>
<evidence type="ECO:0000313" key="3">
    <source>
        <dbReference type="Proteomes" id="UP001189429"/>
    </source>
</evidence>
<proteinExistence type="predicted"/>
<feature type="region of interest" description="Disordered" evidence="1">
    <location>
        <begin position="1"/>
        <end position="101"/>
    </location>
</feature>
<accession>A0ABN9SLF1</accession>
<comment type="caution">
    <text evidence="2">The sequence shown here is derived from an EMBL/GenBank/DDBJ whole genome shotgun (WGS) entry which is preliminary data.</text>
</comment>
<keyword evidence="3" id="KW-1185">Reference proteome</keyword>
<reference evidence="2" key="1">
    <citation type="submission" date="2023-10" db="EMBL/GenBank/DDBJ databases">
        <authorList>
            <person name="Chen Y."/>
            <person name="Shah S."/>
            <person name="Dougan E. K."/>
            <person name="Thang M."/>
            <person name="Chan C."/>
        </authorList>
    </citation>
    <scope>NUCLEOTIDE SEQUENCE [LARGE SCALE GENOMIC DNA]</scope>
</reference>
<name>A0ABN9SLF1_9DINO</name>
<protein>
    <submittedName>
        <fullName evidence="2">Uncharacterized protein</fullName>
    </submittedName>
</protein>
<evidence type="ECO:0000313" key="2">
    <source>
        <dbReference type="EMBL" id="CAK0832628.1"/>
    </source>
</evidence>
<gene>
    <name evidence="2" type="ORF">PCOR1329_LOCUS30595</name>
</gene>
<sequence length="101" mass="10906">MGWHAQKYRGNSPDGGGKGQSKGKDNHTDTSQRHQHPSRGAQRDAHLHDAPGSAREVTAMSTQREAERAARTERKSHAAEIRENAASAAGELLGLTTPKNE</sequence>
<organism evidence="2 3">
    <name type="scientific">Prorocentrum cordatum</name>
    <dbReference type="NCBI Taxonomy" id="2364126"/>
    <lineage>
        <taxon>Eukaryota</taxon>
        <taxon>Sar</taxon>
        <taxon>Alveolata</taxon>
        <taxon>Dinophyceae</taxon>
        <taxon>Prorocentrales</taxon>
        <taxon>Prorocentraceae</taxon>
        <taxon>Prorocentrum</taxon>
    </lineage>
</organism>
<feature type="compositionally biased region" description="Basic and acidic residues" evidence="1">
    <location>
        <begin position="64"/>
        <end position="83"/>
    </location>
</feature>
<dbReference type="Proteomes" id="UP001189429">
    <property type="component" value="Unassembled WGS sequence"/>
</dbReference>
<feature type="compositionally biased region" description="Basic and acidic residues" evidence="1">
    <location>
        <begin position="22"/>
        <end position="32"/>
    </location>
</feature>